<evidence type="ECO:0000256" key="1">
    <source>
        <dbReference type="SAM" id="MobiDB-lite"/>
    </source>
</evidence>
<evidence type="ECO:0000313" key="3">
    <source>
        <dbReference type="Proteomes" id="UP001358614"/>
    </source>
</evidence>
<feature type="region of interest" description="Disordered" evidence="1">
    <location>
        <begin position="1"/>
        <end position="40"/>
    </location>
</feature>
<feature type="compositionally biased region" description="Basic and acidic residues" evidence="1">
    <location>
        <begin position="25"/>
        <end position="40"/>
    </location>
</feature>
<accession>A0AAX4KQD9</accession>
<protein>
    <submittedName>
        <fullName evidence="2">Uncharacterized protein</fullName>
    </submittedName>
</protein>
<dbReference type="RefSeq" id="XP_066085782.1">
    <property type="nucleotide sequence ID" value="XM_066229685.1"/>
</dbReference>
<gene>
    <name evidence="2" type="ORF">V865_005920</name>
</gene>
<keyword evidence="3" id="KW-1185">Reference proteome</keyword>
<dbReference type="KEGG" id="ker:91104721"/>
<reference evidence="2 3" key="1">
    <citation type="submission" date="2024-01" db="EMBL/GenBank/DDBJ databases">
        <title>Comparative genomics of Cryptococcus and Kwoniella reveals pathogenesis evolution and contrasting modes of karyotype evolution via chromosome fusion or intercentromeric recombination.</title>
        <authorList>
            <person name="Coelho M.A."/>
            <person name="David-Palma M."/>
            <person name="Shea T."/>
            <person name="Bowers K."/>
            <person name="McGinley-Smith S."/>
            <person name="Mohammad A.W."/>
            <person name="Gnirke A."/>
            <person name="Yurkov A.M."/>
            <person name="Nowrousian M."/>
            <person name="Sun S."/>
            <person name="Cuomo C.A."/>
            <person name="Heitman J."/>
        </authorList>
    </citation>
    <scope>NUCLEOTIDE SEQUENCE [LARGE SCALE GENOMIC DNA]</scope>
    <source>
        <strain evidence="2 3">PYCC6329</strain>
    </source>
</reference>
<dbReference type="EMBL" id="CP144089">
    <property type="protein sequence ID" value="WWD07815.1"/>
    <property type="molecule type" value="Genomic_DNA"/>
</dbReference>
<dbReference type="GeneID" id="91104721"/>
<feature type="compositionally biased region" description="Polar residues" evidence="1">
    <location>
        <begin position="311"/>
        <end position="323"/>
    </location>
</feature>
<feature type="compositionally biased region" description="Polar residues" evidence="1">
    <location>
        <begin position="374"/>
        <end position="391"/>
    </location>
</feature>
<evidence type="ECO:0000313" key="2">
    <source>
        <dbReference type="EMBL" id="WWD07815.1"/>
    </source>
</evidence>
<proteinExistence type="predicted"/>
<name>A0AAX4KQD9_9TREE</name>
<sequence length="475" mass="53817">MGRARDQQHPENPRGPVNNSTSTDSDPRKTYDPSQPQDHRSYVRHYPFARLDQPTITTLPSTHQHVDQHQPIQFHLLQHLFSSSRPIRTRREIERMVMVDRIEASTIHGVLSNMYRNPLSSPRERRKVRIDLNISALAVARDDKRIRVPVLGTTMNEDGVRHLVVDEANSNEHYEYLFSHPQDPKDPEDEHLSFAQIAKMGAILLTNIVTIIKQPMDDHIRTLLRSVWHGLNHFVHLVLNNRMVMFEDDLFMFLRQIDPTLASALHPFQVEGPLDGSSSTQLGSSHQHPIDITSSPDPAEQSVLPIPDQGQPDNVSMSESDAPQNVIPKSVHDALHVNYPNHVAVQEASSRLRGSMGREEEAVSGLLSLADPSNGHSRTATLPSTTPSGQDIRQDGKPNRYRYWKIHDEPYAVEVADIPSSTETLIRQTPGEYSRYTKTPYLTPSKRYADTYTDEVIDGVTKRLKMIGAREGVER</sequence>
<feature type="region of interest" description="Disordered" evidence="1">
    <location>
        <begin position="272"/>
        <end position="323"/>
    </location>
</feature>
<organism evidence="2 3">
    <name type="scientific">Kwoniella europaea PYCC6329</name>
    <dbReference type="NCBI Taxonomy" id="1423913"/>
    <lineage>
        <taxon>Eukaryota</taxon>
        <taxon>Fungi</taxon>
        <taxon>Dikarya</taxon>
        <taxon>Basidiomycota</taxon>
        <taxon>Agaricomycotina</taxon>
        <taxon>Tremellomycetes</taxon>
        <taxon>Tremellales</taxon>
        <taxon>Cryptococcaceae</taxon>
        <taxon>Kwoniella</taxon>
    </lineage>
</organism>
<dbReference type="Proteomes" id="UP001358614">
    <property type="component" value="Chromosome 1"/>
</dbReference>
<dbReference type="AlphaFoldDB" id="A0AAX4KQD9"/>
<feature type="compositionally biased region" description="Basic and acidic residues" evidence="1">
    <location>
        <begin position="1"/>
        <end position="12"/>
    </location>
</feature>
<feature type="region of interest" description="Disordered" evidence="1">
    <location>
        <begin position="368"/>
        <end position="396"/>
    </location>
</feature>
<feature type="compositionally biased region" description="Polar residues" evidence="1">
    <location>
        <begin position="276"/>
        <end position="296"/>
    </location>
</feature>